<keyword evidence="6" id="KW-0805">Transcription regulation</keyword>
<evidence type="ECO:0000256" key="2">
    <source>
        <dbReference type="ARBA" id="ARBA00004496"/>
    </source>
</evidence>
<comment type="similarity">
    <text evidence="3">Belongs to the translin family.</text>
</comment>
<reference evidence="12 13" key="1">
    <citation type="submission" date="2019-02" db="EMBL/GenBank/DDBJ databases">
        <title>Genome sequencing of the rare red list fungi Antrodiella citrinella (Flaviporus citrinellus).</title>
        <authorList>
            <person name="Buettner E."/>
            <person name="Kellner H."/>
        </authorList>
    </citation>
    <scope>NUCLEOTIDE SEQUENCE [LARGE SCALE GENOMIC DNA]</scope>
    <source>
        <strain evidence="12 13">DSM 108506</strain>
    </source>
</reference>
<dbReference type="GO" id="GO:0003723">
    <property type="term" value="F:RNA binding"/>
    <property type="evidence" value="ECO:0007669"/>
    <property type="project" value="UniProtKB-KW"/>
</dbReference>
<dbReference type="GO" id="GO:0005634">
    <property type="term" value="C:nucleus"/>
    <property type="evidence" value="ECO:0007669"/>
    <property type="project" value="UniProtKB-SubCell"/>
</dbReference>
<keyword evidence="9" id="KW-0539">Nucleus</keyword>
<dbReference type="InterPro" id="IPR036081">
    <property type="entry name" value="Translin_sf"/>
</dbReference>
<organism evidence="12 13">
    <name type="scientific">Antrodiella citrinella</name>
    <dbReference type="NCBI Taxonomy" id="2447956"/>
    <lineage>
        <taxon>Eukaryota</taxon>
        <taxon>Fungi</taxon>
        <taxon>Dikarya</taxon>
        <taxon>Basidiomycota</taxon>
        <taxon>Agaricomycotina</taxon>
        <taxon>Agaricomycetes</taxon>
        <taxon>Polyporales</taxon>
        <taxon>Steccherinaceae</taxon>
        <taxon>Antrodiella</taxon>
    </lineage>
</organism>
<dbReference type="Proteomes" id="UP000308730">
    <property type="component" value="Unassembled WGS sequence"/>
</dbReference>
<sequence length="446" mass="49367">MWLISLRNAVFSAALIHYLQDGTLISLSETNDILGIKPEWQDRFTLPIEDYLHGLITLVNELSRLAVNSVTLGNFEQPLKISVFVKDIFAGFAMLNLKNDTLRRRYDSLKYDIKKIEEEVEYWSHAAASLSTLSSLYATQESSDTIGRVNRLISAWPINDTLPAEGFDSVKTNYNKLISGLKEIKTTAERDAKAMDDALERLGILIALRKAPEAAIPQDKRQKRPRGHSPVGTATPPTPALNPMSRGMSITLPARGSVGPQPIPFSREPKARREALAPQLPLRSGRKVAFHPPNTSGKVDGATAMNGKDEEWILAVVIQCINQDKNRYEVQDPEPQEDGSPGQTYNTTLRAVIPLPDPNAQPDSAEHLNAYPLFTAGSIVMALYPDTSCFYRAEVIASPKDVQPGNRNAPSSKQTAVPIYKLKFEDDDDQEHVVSAQWVVEWPGGT</sequence>
<feature type="region of interest" description="Disordered" evidence="10">
    <location>
        <begin position="254"/>
        <end position="273"/>
    </location>
</feature>
<dbReference type="GO" id="GO:0003697">
    <property type="term" value="F:single-stranded DNA binding"/>
    <property type="evidence" value="ECO:0007669"/>
    <property type="project" value="InterPro"/>
</dbReference>
<dbReference type="Gene3D" id="1.20.58.200">
    <property type="entry name" value="Translin, domain 2"/>
    <property type="match status" value="1"/>
</dbReference>
<evidence type="ECO:0000313" key="13">
    <source>
        <dbReference type="Proteomes" id="UP000308730"/>
    </source>
</evidence>
<dbReference type="SUPFAM" id="SSF74784">
    <property type="entry name" value="Translin"/>
    <property type="match status" value="1"/>
</dbReference>
<dbReference type="InterPro" id="IPR016069">
    <property type="entry name" value="Translin_C"/>
</dbReference>
<dbReference type="InterPro" id="IPR002848">
    <property type="entry name" value="Translin_fam"/>
</dbReference>
<dbReference type="EMBL" id="SGPM01000210">
    <property type="protein sequence ID" value="THH27998.1"/>
    <property type="molecule type" value="Genomic_DNA"/>
</dbReference>
<feature type="region of interest" description="Disordered" evidence="10">
    <location>
        <begin position="213"/>
        <end position="243"/>
    </location>
</feature>
<keyword evidence="4" id="KW-0963">Cytoplasm</keyword>
<dbReference type="InterPro" id="IPR037802">
    <property type="entry name" value="SGF29"/>
</dbReference>
<evidence type="ECO:0000256" key="5">
    <source>
        <dbReference type="ARBA" id="ARBA00022884"/>
    </source>
</evidence>
<evidence type="ECO:0000256" key="3">
    <source>
        <dbReference type="ARBA" id="ARBA00005902"/>
    </source>
</evidence>
<dbReference type="CDD" id="cd20393">
    <property type="entry name" value="Tudor_SGF29_rpt1"/>
    <property type="match status" value="1"/>
</dbReference>
<dbReference type="GO" id="GO:0005737">
    <property type="term" value="C:cytoplasm"/>
    <property type="evidence" value="ECO:0007669"/>
    <property type="project" value="UniProtKB-SubCell"/>
</dbReference>
<dbReference type="GO" id="GO:0016070">
    <property type="term" value="P:RNA metabolic process"/>
    <property type="evidence" value="ECO:0007669"/>
    <property type="project" value="InterPro"/>
</dbReference>
<dbReference type="Pfam" id="PF01997">
    <property type="entry name" value="Translin"/>
    <property type="match status" value="1"/>
</dbReference>
<evidence type="ECO:0000256" key="1">
    <source>
        <dbReference type="ARBA" id="ARBA00004123"/>
    </source>
</evidence>
<dbReference type="PROSITE" id="PS51518">
    <property type="entry name" value="SGF29_C"/>
    <property type="match status" value="1"/>
</dbReference>
<evidence type="ECO:0000256" key="8">
    <source>
        <dbReference type="ARBA" id="ARBA00023163"/>
    </source>
</evidence>
<proteinExistence type="inferred from homology"/>
<name>A0A4S4MRS5_9APHY</name>
<dbReference type="Gene3D" id="1.20.58.190">
    <property type="entry name" value="Translin, domain 1"/>
    <property type="match status" value="1"/>
</dbReference>
<evidence type="ECO:0000256" key="9">
    <source>
        <dbReference type="ARBA" id="ARBA00023242"/>
    </source>
</evidence>
<evidence type="ECO:0000256" key="4">
    <source>
        <dbReference type="ARBA" id="ARBA00022490"/>
    </source>
</evidence>
<dbReference type="CDD" id="cd20394">
    <property type="entry name" value="Tudor_SGF29_rpt2"/>
    <property type="match status" value="1"/>
</dbReference>
<evidence type="ECO:0000259" key="11">
    <source>
        <dbReference type="PROSITE" id="PS51518"/>
    </source>
</evidence>
<dbReference type="OrthoDB" id="10265994at2759"/>
<dbReference type="InterPro" id="IPR033956">
    <property type="entry name" value="Translin"/>
</dbReference>
<gene>
    <name evidence="12" type="ORF">EUX98_g6199</name>
</gene>
<keyword evidence="5" id="KW-0694">RNA-binding</keyword>
<comment type="caution">
    <text evidence="12">The sequence shown here is derived from an EMBL/GenBank/DDBJ whole genome shotgun (WGS) entry which is preliminary data.</text>
</comment>
<keyword evidence="8" id="KW-0804">Transcription</keyword>
<dbReference type="Pfam" id="PF07039">
    <property type="entry name" value="SGF29_Tudor"/>
    <property type="match status" value="1"/>
</dbReference>
<accession>A0A4S4MRS5</accession>
<keyword evidence="7" id="KW-0238">DNA-binding</keyword>
<keyword evidence="13" id="KW-1185">Reference proteome</keyword>
<feature type="domain" description="SGF29 C-terminal" evidence="11">
    <location>
        <begin position="278"/>
        <end position="446"/>
    </location>
</feature>
<dbReference type="CDD" id="cd14819">
    <property type="entry name" value="Translin"/>
    <property type="match status" value="1"/>
</dbReference>
<dbReference type="InterPro" id="IPR047288">
    <property type="entry name" value="Tudor_SGF29_rpt1"/>
</dbReference>
<dbReference type="PANTHER" id="PTHR21539:SF0">
    <property type="entry name" value="SAGA-ASSOCIATED FACTOR 29"/>
    <property type="match status" value="1"/>
</dbReference>
<dbReference type="AlphaFoldDB" id="A0A4S4MRS5"/>
<evidence type="ECO:0000256" key="6">
    <source>
        <dbReference type="ARBA" id="ARBA00023015"/>
    </source>
</evidence>
<evidence type="ECO:0000256" key="7">
    <source>
        <dbReference type="ARBA" id="ARBA00023125"/>
    </source>
</evidence>
<dbReference type="GO" id="GO:0000124">
    <property type="term" value="C:SAGA complex"/>
    <property type="evidence" value="ECO:0007669"/>
    <property type="project" value="InterPro"/>
</dbReference>
<dbReference type="InterPro" id="IPR010750">
    <property type="entry name" value="SGF29_tudor-like_dom"/>
</dbReference>
<dbReference type="Gene3D" id="2.30.30.140">
    <property type="match status" value="2"/>
</dbReference>
<dbReference type="PANTHER" id="PTHR21539">
    <property type="entry name" value="SAGA-ASSOCIATED FACTOR 29"/>
    <property type="match status" value="1"/>
</dbReference>
<dbReference type="InterPro" id="IPR016068">
    <property type="entry name" value="Translin_N"/>
</dbReference>
<comment type="subcellular location">
    <subcellularLocation>
        <location evidence="2">Cytoplasm</location>
    </subcellularLocation>
    <subcellularLocation>
        <location evidence="1">Nucleus</location>
    </subcellularLocation>
</comment>
<evidence type="ECO:0000313" key="12">
    <source>
        <dbReference type="EMBL" id="THH27998.1"/>
    </source>
</evidence>
<dbReference type="GO" id="GO:0043565">
    <property type="term" value="F:sequence-specific DNA binding"/>
    <property type="evidence" value="ECO:0007669"/>
    <property type="project" value="InterPro"/>
</dbReference>
<evidence type="ECO:0000256" key="10">
    <source>
        <dbReference type="SAM" id="MobiDB-lite"/>
    </source>
</evidence>
<protein>
    <recommendedName>
        <fullName evidence="11">SGF29 C-terminal domain-containing protein</fullName>
    </recommendedName>
</protein>
<dbReference type="InterPro" id="IPR047287">
    <property type="entry name" value="Tudor_SGF29_rpt2"/>
</dbReference>